<dbReference type="OrthoDB" id="3249706at2759"/>
<evidence type="ECO:0008006" key="3">
    <source>
        <dbReference type="Google" id="ProtNLM"/>
    </source>
</evidence>
<comment type="caution">
    <text evidence="2">The sequence shown here is derived from an EMBL/GenBank/DDBJ whole genome shotgun (WGS) entry which is preliminary data.</text>
</comment>
<feature type="region of interest" description="Disordered" evidence="1">
    <location>
        <begin position="1"/>
        <end position="27"/>
    </location>
</feature>
<dbReference type="SUPFAM" id="SSF81383">
    <property type="entry name" value="F-box domain"/>
    <property type="match status" value="1"/>
</dbReference>
<organism evidence="2">
    <name type="scientific">Psilocybe cubensis</name>
    <name type="common">Psychedelic mushroom</name>
    <name type="synonym">Stropharia cubensis</name>
    <dbReference type="NCBI Taxonomy" id="181762"/>
    <lineage>
        <taxon>Eukaryota</taxon>
        <taxon>Fungi</taxon>
        <taxon>Dikarya</taxon>
        <taxon>Basidiomycota</taxon>
        <taxon>Agaricomycotina</taxon>
        <taxon>Agaricomycetes</taxon>
        <taxon>Agaricomycetidae</taxon>
        <taxon>Agaricales</taxon>
        <taxon>Agaricineae</taxon>
        <taxon>Strophariaceae</taxon>
        <taxon>Psilocybe</taxon>
    </lineage>
</organism>
<evidence type="ECO:0000256" key="1">
    <source>
        <dbReference type="SAM" id="MobiDB-lite"/>
    </source>
</evidence>
<feature type="compositionally biased region" description="Polar residues" evidence="1">
    <location>
        <begin position="15"/>
        <end position="26"/>
    </location>
</feature>
<dbReference type="Gene3D" id="3.80.10.10">
    <property type="entry name" value="Ribonuclease Inhibitor"/>
    <property type="match status" value="1"/>
</dbReference>
<protein>
    <recommendedName>
        <fullName evidence="3">F-box domain-containing protein</fullName>
    </recommendedName>
</protein>
<evidence type="ECO:0000313" key="2">
    <source>
        <dbReference type="EMBL" id="KAG5165700.1"/>
    </source>
</evidence>
<proteinExistence type="predicted"/>
<dbReference type="InterPro" id="IPR036047">
    <property type="entry name" value="F-box-like_dom_sf"/>
</dbReference>
<dbReference type="InterPro" id="IPR032675">
    <property type="entry name" value="LRR_dom_sf"/>
</dbReference>
<dbReference type="EMBL" id="JAFIQS010000009">
    <property type="protein sequence ID" value="KAG5165700.1"/>
    <property type="molecule type" value="Genomic_DNA"/>
</dbReference>
<feature type="compositionally biased region" description="Low complexity" evidence="1">
    <location>
        <begin position="1"/>
        <end position="14"/>
    </location>
</feature>
<sequence length="523" mass="59291">MSSSSDSSSGSDSSTLSITTRSQRNPARTAVKRQIALCNLHISDLHFALKEARAKRTELNAALNATTPFLAKLSLEVICEIFQHVVDARDPRDFACTPPQFVIGRVCSAWRTISRSSPTLWRTVVIRFDNRRTRQPKLLEEWLKRAGQAGPLRFYLSIATPKGVWNTAPLECSTMVLKLMHRWEVFECTEFLAMAWHSPGPMSFPRLKALSLRYEPFDYNYLLAPQLRSVTVYGSQPQRLRLCWDQLETVKLHSVHVREARWVVRQMVQAREVLLDVHCEGPLPPSIVLDPAGAQKRLPHLLTLEIRDDAGRSLSGILLDIVVPALQTLTIVTRGQNQAGGTEWCADLVDMYRRSITTGESMLTTLTLKQCALREIEVIQLLHCLPSLTSLDLHHAISGGGMSDDLIDQLNPSNDHPGVCILPFLRRLNYSGPVKFDADNALFMLSERLTWGDNRAKYKALFNKEAPVVQKIEEMRVEYQNREYFREGEFSNPNGVGAFYERKVELKTKGVNFDMVWVESTRT</sequence>
<reference evidence="2" key="1">
    <citation type="submission" date="2021-02" db="EMBL/GenBank/DDBJ databases">
        <title>Psilocybe cubensis genome.</title>
        <authorList>
            <person name="Mckernan K.J."/>
            <person name="Crawford S."/>
            <person name="Trippe A."/>
            <person name="Kane L.T."/>
            <person name="Mclaughlin S."/>
        </authorList>
    </citation>
    <scope>NUCLEOTIDE SEQUENCE [LARGE SCALE GENOMIC DNA]</scope>
    <source>
        <strain evidence="2">MGC-MH-2018</strain>
    </source>
</reference>
<dbReference type="Gene3D" id="1.20.1280.50">
    <property type="match status" value="1"/>
</dbReference>
<dbReference type="AlphaFoldDB" id="A0A8H7XQ25"/>
<name>A0A8H7XQ25_PSICU</name>
<accession>A0A8H7XQ25</accession>
<gene>
    <name evidence="2" type="ORF">JR316_009283</name>
</gene>